<keyword evidence="2" id="KW-1185">Reference proteome</keyword>
<reference evidence="1 2" key="1">
    <citation type="submission" date="2020-12" db="EMBL/GenBank/DDBJ databases">
        <authorList>
            <person name="Awala S.I."/>
            <person name="Gwak J.-H."/>
            <person name="Kim S.-J."/>
            <person name="Rhee S.-K."/>
        </authorList>
    </citation>
    <scope>NUCLEOTIDE SEQUENCE [LARGE SCALE GENOMIC DNA]</scope>
    <source>
        <strain evidence="1 2">IT5</strain>
    </source>
</reference>
<gene>
    <name evidence="1" type="ORF">EM20IM_04430</name>
</gene>
<evidence type="ECO:0000313" key="2">
    <source>
        <dbReference type="Proteomes" id="UP000663088"/>
    </source>
</evidence>
<dbReference type="Proteomes" id="UP000663088">
    <property type="component" value="Chromosome"/>
</dbReference>
<organism evidence="1 2">
    <name type="scientific">Candidatus Methylacidiphilum infernorum</name>
    <dbReference type="NCBI Taxonomy" id="511746"/>
    <lineage>
        <taxon>Bacteria</taxon>
        <taxon>Pseudomonadati</taxon>
        <taxon>Verrucomicrobiota</taxon>
        <taxon>Methylacidiphilae</taxon>
        <taxon>Methylacidiphilales</taxon>
        <taxon>Methylacidiphilaceae</taxon>
        <taxon>Methylacidiphilum (ex Ratnadevi et al. 2023)</taxon>
    </lineage>
</organism>
<accession>A0ABX7PX31</accession>
<name>A0ABX7PX31_9BACT</name>
<sequence>MVLVNVNIMEEKPVHETTGVRSSTDIQLLFQKKFHENLKRSCLASYSVKLRYCPTNGILPNELVEIPKTDHLHFFNGYVQRALGYTIEDLAMENGDQGGELTLLLDGAKNFLHQKKRYEVLSKKLDRIRIWSIGPLEGLPPNIDLIHPVHPRLTKYRFYLFRNLKLEVVFVCKQLNRATEIGAQKFIGFCSFDPFIVHSLRWKFYLLSSGIEKIINHWEKFFLWPTFRIQEIENFINTKLNSYFSEKS</sequence>
<dbReference type="EMBL" id="CP065956">
    <property type="protein sequence ID" value="QSR87576.1"/>
    <property type="molecule type" value="Genomic_DNA"/>
</dbReference>
<protein>
    <submittedName>
        <fullName evidence="1">Uncharacterized protein</fullName>
    </submittedName>
</protein>
<evidence type="ECO:0000313" key="1">
    <source>
        <dbReference type="EMBL" id="QSR87576.1"/>
    </source>
</evidence>
<proteinExistence type="predicted"/>